<evidence type="ECO:0000256" key="2">
    <source>
        <dbReference type="ARBA" id="ARBA00004496"/>
    </source>
</evidence>
<keyword evidence="7 11" id="KW-0479">Metal-binding</keyword>
<dbReference type="Gene3D" id="3.40.120.10">
    <property type="entry name" value="Alpha-D-Glucose-1,6-Bisphosphate, subunit A, domain 3"/>
    <property type="match status" value="3"/>
</dbReference>
<dbReference type="InterPro" id="IPR016055">
    <property type="entry name" value="A-D-PHexomutase_a/b/a-I/II/III"/>
</dbReference>
<evidence type="ECO:0000259" key="14">
    <source>
        <dbReference type="Pfam" id="PF02879"/>
    </source>
</evidence>
<dbReference type="SUPFAM" id="SSF55957">
    <property type="entry name" value="Phosphoglucomutase, C-terminal domain"/>
    <property type="match status" value="1"/>
</dbReference>
<dbReference type="Pfam" id="PF02880">
    <property type="entry name" value="PGM_PMM_III"/>
    <property type="match status" value="1"/>
</dbReference>
<evidence type="ECO:0000259" key="13">
    <source>
        <dbReference type="Pfam" id="PF02878"/>
    </source>
</evidence>
<keyword evidence="4" id="KW-0963">Cytoplasm</keyword>
<feature type="domain" description="Alpha-D-phosphohexomutase alpha/beta/alpha" evidence="14">
    <location>
        <begin position="227"/>
        <end position="312"/>
    </location>
</feature>
<dbReference type="InterPro" id="IPR005843">
    <property type="entry name" value="A-D-PHexomutase_C"/>
</dbReference>
<evidence type="ECO:0000256" key="4">
    <source>
        <dbReference type="ARBA" id="ARBA00022490"/>
    </source>
</evidence>
<dbReference type="Pfam" id="PF02878">
    <property type="entry name" value="PGM_PMM_I"/>
    <property type="match status" value="1"/>
</dbReference>
<dbReference type="Proteomes" id="UP000799441">
    <property type="component" value="Unassembled WGS sequence"/>
</dbReference>
<comment type="cofactor">
    <cofactor evidence="1">
        <name>Mg(2+)</name>
        <dbReference type="ChEBI" id="CHEBI:18420"/>
    </cofactor>
</comment>
<accession>A0A9P4UQ31</accession>
<evidence type="ECO:0000259" key="12">
    <source>
        <dbReference type="Pfam" id="PF00408"/>
    </source>
</evidence>
<evidence type="ECO:0000313" key="17">
    <source>
        <dbReference type="Proteomes" id="UP000799441"/>
    </source>
</evidence>
<keyword evidence="6" id="KW-0597">Phosphoprotein</keyword>
<keyword evidence="5" id="KW-0313">Glucose metabolism</keyword>
<evidence type="ECO:0000256" key="11">
    <source>
        <dbReference type="RuleBase" id="RU004326"/>
    </source>
</evidence>
<dbReference type="InterPro" id="IPR005845">
    <property type="entry name" value="A-D-PHexomutase_a/b/a-II"/>
</dbReference>
<dbReference type="InterPro" id="IPR036900">
    <property type="entry name" value="A-D-PHexomutase_C_sf"/>
</dbReference>
<dbReference type="SUPFAM" id="SSF53738">
    <property type="entry name" value="Phosphoglucomutase, first 3 domains"/>
    <property type="match status" value="3"/>
</dbReference>
<dbReference type="Pfam" id="PF00408">
    <property type="entry name" value="PGM_PMM_IV"/>
    <property type="match status" value="1"/>
</dbReference>
<dbReference type="Gene3D" id="3.30.310.50">
    <property type="entry name" value="Alpha-D-phosphohexomutase, C-terminal domain"/>
    <property type="match status" value="1"/>
</dbReference>
<evidence type="ECO:0000256" key="5">
    <source>
        <dbReference type="ARBA" id="ARBA00022526"/>
    </source>
</evidence>
<dbReference type="PROSITE" id="PS00710">
    <property type="entry name" value="PGM_PMM"/>
    <property type="match status" value="1"/>
</dbReference>
<keyword evidence="17" id="KW-1185">Reference proteome</keyword>
<dbReference type="PANTHER" id="PTHR45745">
    <property type="entry name" value="PHOSPHOMANNOMUTASE 45A"/>
    <property type="match status" value="1"/>
</dbReference>
<keyword evidence="8 11" id="KW-0460">Magnesium</keyword>
<dbReference type="GO" id="GO:0008973">
    <property type="term" value="F:phosphopentomutase activity"/>
    <property type="evidence" value="ECO:0007669"/>
    <property type="project" value="TreeGrafter"/>
</dbReference>
<evidence type="ECO:0000256" key="7">
    <source>
        <dbReference type="ARBA" id="ARBA00022723"/>
    </source>
</evidence>
<keyword evidence="9" id="KW-0413">Isomerase</keyword>
<dbReference type="PANTHER" id="PTHR45745:SF1">
    <property type="entry name" value="PHOSPHOGLUCOMUTASE 2B-RELATED"/>
    <property type="match status" value="1"/>
</dbReference>
<evidence type="ECO:0000313" key="16">
    <source>
        <dbReference type="EMBL" id="KAF2722384.1"/>
    </source>
</evidence>
<dbReference type="GO" id="GO:0005634">
    <property type="term" value="C:nucleus"/>
    <property type="evidence" value="ECO:0007669"/>
    <property type="project" value="TreeGrafter"/>
</dbReference>
<evidence type="ECO:0000256" key="9">
    <source>
        <dbReference type="ARBA" id="ARBA00023235"/>
    </source>
</evidence>
<dbReference type="Pfam" id="PF02879">
    <property type="entry name" value="PGM_PMM_II"/>
    <property type="match status" value="1"/>
</dbReference>
<dbReference type="OrthoDB" id="8300170at2759"/>
<dbReference type="GO" id="GO:0006006">
    <property type="term" value="P:glucose metabolic process"/>
    <property type="evidence" value="ECO:0007669"/>
    <property type="project" value="UniProtKB-KW"/>
</dbReference>
<protein>
    <submittedName>
        <fullName evidence="16">Phosphoglucomutase-like protein</fullName>
    </submittedName>
</protein>
<evidence type="ECO:0000256" key="1">
    <source>
        <dbReference type="ARBA" id="ARBA00001946"/>
    </source>
</evidence>
<dbReference type="GO" id="GO:0000287">
    <property type="term" value="F:magnesium ion binding"/>
    <property type="evidence" value="ECO:0007669"/>
    <property type="project" value="InterPro"/>
</dbReference>
<proteinExistence type="inferred from homology"/>
<reference evidence="16" key="1">
    <citation type="journal article" date="2020" name="Stud. Mycol.">
        <title>101 Dothideomycetes genomes: a test case for predicting lifestyles and emergence of pathogens.</title>
        <authorList>
            <person name="Haridas S."/>
            <person name="Albert R."/>
            <person name="Binder M."/>
            <person name="Bloem J."/>
            <person name="Labutti K."/>
            <person name="Salamov A."/>
            <person name="Andreopoulos B."/>
            <person name="Baker S."/>
            <person name="Barry K."/>
            <person name="Bills G."/>
            <person name="Bluhm B."/>
            <person name="Cannon C."/>
            <person name="Castanera R."/>
            <person name="Culley D."/>
            <person name="Daum C."/>
            <person name="Ezra D."/>
            <person name="Gonzalez J."/>
            <person name="Henrissat B."/>
            <person name="Kuo A."/>
            <person name="Liang C."/>
            <person name="Lipzen A."/>
            <person name="Lutzoni F."/>
            <person name="Magnuson J."/>
            <person name="Mondo S."/>
            <person name="Nolan M."/>
            <person name="Ohm R."/>
            <person name="Pangilinan J."/>
            <person name="Park H.-J."/>
            <person name="Ramirez L."/>
            <person name="Alfaro M."/>
            <person name="Sun H."/>
            <person name="Tritt A."/>
            <person name="Yoshinaga Y."/>
            <person name="Zwiers L.-H."/>
            <person name="Turgeon B."/>
            <person name="Goodwin S."/>
            <person name="Spatafora J."/>
            <person name="Crous P."/>
            <person name="Grigoriev I."/>
        </authorList>
    </citation>
    <scope>NUCLEOTIDE SEQUENCE</scope>
    <source>
        <strain evidence="16">CBS 116435</strain>
    </source>
</reference>
<evidence type="ECO:0000256" key="3">
    <source>
        <dbReference type="ARBA" id="ARBA00010231"/>
    </source>
</evidence>
<gene>
    <name evidence="16" type="ORF">K431DRAFT_284072</name>
</gene>
<comment type="subcellular location">
    <subcellularLocation>
        <location evidence="2">Cytoplasm</location>
    </subcellularLocation>
</comment>
<evidence type="ECO:0000259" key="15">
    <source>
        <dbReference type="Pfam" id="PF02880"/>
    </source>
</evidence>
<organism evidence="16 17">
    <name type="scientific">Polychaeton citri CBS 116435</name>
    <dbReference type="NCBI Taxonomy" id="1314669"/>
    <lineage>
        <taxon>Eukaryota</taxon>
        <taxon>Fungi</taxon>
        <taxon>Dikarya</taxon>
        <taxon>Ascomycota</taxon>
        <taxon>Pezizomycotina</taxon>
        <taxon>Dothideomycetes</taxon>
        <taxon>Dothideomycetidae</taxon>
        <taxon>Capnodiales</taxon>
        <taxon>Capnodiaceae</taxon>
        <taxon>Polychaeton</taxon>
    </lineage>
</organism>
<dbReference type="InterPro" id="IPR005846">
    <property type="entry name" value="A-D-PHexomutase_a/b/a-III"/>
</dbReference>
<dbReference type="FunFam" id="3.40.120.10:FF:000035">
    <property type="entry name" value="Pgm3p"/>
    <property type="match status" value="1"/>
</dbReference>
<feature type="domain" description="Alpha-D-phosphohexomutase C-terminal" evidence="12">
    <location>
        <begin position="523"/>
        <end position="559"/>
    </location>
</feature>
<dbReference type="GO" id="GO:0005737">
    <property type="term" value="C:cytoplasm"/>
    <property type="evidence" value="ECO:0007669"/>
    <property type="project" value="UniProtKB-SubCell"/>
</dbReference>
<comment type="caution">
    <text evidence="16">The sequence shown here is derived from an EMBL/GenBank/DDBJ whole genome shotgun (WGS) entry which is preliminary data.</text>
</comment>
<dbReference type="CDD" id="cd05799">
    <property type="entry name" value="PGM2"/>
    <property type="match status" value="1"/>
</dbReference>
<evidence type="ECO:0000256" key="6">
    <source>
        <dbReference type="ARBA" id="ARBA00022553"/>
    </source>
</evidence>
<feature type="domain" description="Alpha-D-phosphohexomutase alpha/beta/alpha" evidence="15">
    <location>
        <begin position="324"/>
        <end position="426"/>
    </location>
</feature>
<dbReference type="InterPro" id="IPR005844">
    <property type="entry name" value="A-D-PHexomutase_a/b/a-I"/>
</dbReference>
<comment type="similarity">
    <text evidence="3 11">Belongs to the phosphohexose mutase family.</text>
</comment>
<dbReference type="AlphaFoldDB" id="A0A9P4UQ31"/>
<dbReference type="InterPro" id="IPR016066">
    <property type="entry name" value="A-D-PHexomutase_CS"/>
</dbReference>
<dbReference type="EMBL" id="MU003783">
    <property type="protein sequence ID" value="KAF2722384.1"/>
    <property type="molecule type" value="Genomic_DNA"/>
</dbReference>
<dbReference type="GO" id="GO:0006166">
    <property type="term" value="P:purine ribonucleoside salvage"/>
    <property type="evidence" value="ECO:0007669"/>
    <property type="project" value="TreeGrafter"/>
</dbReference>
<evidence type="ECO:0000256" key="8">
    <source>
        <dbReference type="ARBA" id="ARBA00022842"/>
    </source>
</evidence>
<feature type="domain" description="Alpha-D-phosphohexomutase alpha/beta/alpha" evidence="13">
    <location>
        <begin position="46"/>
        <end position="184"/>
    </location>
</feature>
<evidence type="ECO:0000256" key="10">
    <source>
        <dbReference type="ARBA" id="ARBA00023277"/>
    </source>
</evidence>
<name>A0A9P4UQ31_9PEZI</name>
<keyword evidence="10" id="KW-0119">Carbohydrate metabolism</keyword>
<sequence>MSVPSTVTLARRWLEIDQDPATRQEIEDLVKAQDVDELERRLRTRISFGTAGLRSSMKAGFAHMNALTVLQASQGLADYILPIETDVYRRNIVVGYDARHNSEKFARLAAAAFITRGFRVLWFGQLVHTPLVPFAVGKYGAAAGVMVTASHNPKNDNGYKVYWGNGSQIIPPHDIGIAEAISNVREILTWDETLVDTSHAVENIFRETLRPYNQALCRVRETGHGSCSFTYTPMHGVGLPFMHHAMRLMGFSRRCMHVVPAQADPDPEFSTVPFPNPEERGALDLAMKTAEENDCPIILANDPDADRFAVAERLPNGRWQQLTGNQTGVLLASYVLETYKLGPVEKLAMLASAVSSRMLSAMAKKEGFRFEETLTGFKWLGNVAQKLNETGYDAMFAYEEAIGYMFSSVVWDKDGIAAASAFISAYLLWRSQGLTPWAKLQTLYEKYGYFEDANTYLITPRPEVTGEVFARIRSLNGGQRPETLGGRPILRWRDLTIGYDSASEDGTPDLPVDASAQMITCEFEDVVFTVRGSGTEPKIKIYIEGTGDSSQAAKQKAQTMLQALLEEWFPLQTFGLRLPGT</sequence>